<accession>A0A6A4VGH3</accession>
<evidence type="ECO:0000256" key="2">
    <source>
        <dbReference type="SAM" id="SignalP"/>
    </source>
</evidence>
<feature type="region of interest" description="Disordered" evidence="1">
    <location>
        <begin position="31"/>
        <end position="77"/>
    </location>
</feature>
<keyword evidence="4" id="KW-1185">Reference proteome</keyword>
<dbReference type="Proteomes" id="UP000440578">
    <property type="component" value="Unassembled WGS sequence"/>
</dbReference>
<evidence type="ECO:0000313" key="3">
    <source>
        <dbReference type="EMBL" id="KAF0288561.1"/>
    </source>
</evidence>
<sequence length="130" mass="12939">MTCPANASVPCCLFQLLGRLAAATPAVADGAHALSAAPAAAPAPAPAAGSQSVEELLTAGPDENSNPRSPAPGGISDALSLSGLLDSATLETSDAVSENLNLHAEISELLRAADTVPPPDGENIDWSFLN</sequence>
<evidence type="ECO:0000256" key="1">
    <source>
        <dbReference type="SAM" id="MobiDB-lite"/>
    </source>
</evidence>
<organism evidence="3 4">
    <name type="scientific">Amphibalanus amphitrite</name>
    <name type="common">Striped barnacle</name>
    <name type="synonym">Balanus amphitrite</name>
    <dbReference type="NCBI Taxonomy" id="1232801"/>
    <lineage>
        <taxon>Eukaryota</taxon>
        <taxon>Metazoa</taxon>
        <taxon>Ecdysozoa</taxon>
        <taxon>Arthropoda</taxon>
        <taxon>Crustacea</taxon>
        <taxon>Multicrustacea</taxon>
        <taxon>Cirripedia</taxon>
        <taxon>Thoracica</taxon>
        <taxon>Thoracicalcarea</taxon>
        <taxon>Balanomorpha</taxon>
        <taxon>Balanoidea</taxon>
        <taxon>Balanidae</taxon>
        <taxon>Amphibalaninae</taxon>
        <taxon>Amphibalanus</taxon>
    </lineage>
</organism>
<feature type="chain" id="PRO_5025689407" evidence="2">
    <location>
        <begin position="23"/>
        <end position="130"/>
    </location>
</feature>
<reference evidence="3 4" key="1">
    <citation type="submission" date="2019-07" db="EMBL/GenBank/DDBJ databases">
        <title>Draft genome assembly of a fouling barnacle, Amphibalanus amphitrite (Darwin, 1854): The first reference genome for Thecostraca.</title>
        <authorList>
            <person name="Kim W."/>
        </authorList>
    </citation>
    <scope>NUCLEOTIDE SEQUENCE [LARGE SCALE GENOMIC DNA]</scope>
    <source>
        <strain evidence="3">SNU_AA5</strain>
        <tissue evidence="3">Soma without cirri and trophi</tissue>
    </source>
</reference>
<evidence type="ECO:0000313" key="4">
    <source>
        <dbReference type="Proteomes" id="UP000440578"/>
    </source>
</evidence>
<feature type="compositionally biased region" description="Low complexity" evidence="1">
    <location>
        <begin position="36"/>
        <end position="48"/>
    </location>
</feature>
<feature type="signal peptide" evidence="2">
    <location>
        <begin position="1"/>
        <end position="22"/>
    </location>
</feature>
<comment type="caution">
    <text evidence="3">The sequence shown here is derived from an EMBL/GenBank/DDBJ whole genome shotgun (WGS) entry which is preliminary data.</text>
</comment>
<dbReference type="EMBL" id="VIIS01002101">
    <property type="protein sequence ID" value="KAF0288561.1"/>
    <property type="molecule type" value="Genomic_DNA"/>
</dbReference>
<name>A0A6A4VGH3_AMPAM</name>
<keyword evidence="2" id="KW-0732">Signal</keyword>
<proteinExistence type="predicted"/>
<dbReference type="AlphaFoldDB" id="A0A6A4VGH3"/>
<gene>
    <name evidence="3" type="ORF">FJT64_013062</name>
</gene>
<protein>
    <submittedName>
        <fullName evidence="3">Uncharacterized protein</fullName>
    </submittedName>
</protein>